<reference evidence="2 3" key="1">
    <citation type="submission" date="2018-08" db="EMBL/GenBank/DDBJ databases">
        <title>Meiothermus terrae DSM 26712 genome sequencing project.</title>
        <authorList>
            <person name="Da Costa M.S."/>
            <person name="Albuquerque L."/>
            <person name="Raposo P."/>
            <person name="Froufe H.J.C."/>
            <person name="Barroso C.S."/>
            <person name="Egas C."/>
        </authorList>
    </citation>
    <scope>NUCLEOTIDE SEQUENCE [LARGE SCALE GENOMIC DNA]</scope>
    <source>
        <strain evidence="2 3">DSM 26712</strain>
    </source>
</reference>
<dbReference type="AlphaFoldDB" id="A0A399EL85"/>
<protein>
    <submittedName>
        <fullName evidence="2">LPS-assembly protein LptD</fullName>
    </submittedName>
</protein>
<dbReference type="PANTHER" id="PTHR30189:SF1">
    <property type="entry name" value="LPS-ASSEMBLY PROTEIN LPTD"/>
    <property type="match status" value="1"/>
</dbReference>
<dbReference type="RefSeq" id="WP_119315075.1">
    <property type="nucleotide sequence ID" value="NZ_QXDL01000074.1"/>
</dbReference>
<dbReference type="InterPro" id="IPR050218">
    <property type="entry name" value="LptD"/>
</dbReference>
<name>A0A399EL85_9DEIN</name>
<dbReference type="GO" id="GO:0009279">
    <property type="term" value="C:cell outer membrane"/>
    <property type="evidence" value="ECO:0007669"/>
    <property type="project" value="TreeGrafter"/>
</dbReference>
<proteinExistence type="predicted"/>
<keyword evidence="3" id="KW-1185">Reference proteome</keyword>
<dbReference type="EMBL" id="QXDL01000074">
    <property type="protein sequence ID" value="RIH84406.1"/>
    <property type="molecule type" value="Genomic_DNA"/>
</dbReference>
<dbReference type="PANTHER" id="PTHR30189">
    <property type="entry name" value="LPS-ASSEMBLY PROTEIN"/>
    <property type="match status" value="1"/>
</dbReference>
<feature type="coiled-coil region" evidence="1">
    <location>
        <begin position="60"/>
        <end position="117"/>
    </location>
</feature>
<dbReference type="OrthoDB" id="28677at2"/>
<dbReference type="GO" id="GO:1990351">
    <property type="term" value="C:transporter complex"/>
    <property type="evidence" value="ECO:0007669"/>
    <property type="project" value="TreeGrafter"/>
</dbReference>
<accession>A0A399EL85</accession>
<evidence type="ECO:0000256" key="1">
    <source>
        <dbReference type="SAM" id="Coils"/>
    </source>
</evidence>
<keyword evidence="1" id="KW-0175">Coiled coil</keyword>
<comment type="caution">
    <text evidence="2">The sequence shown here is derived from an EMBL/GenBank/DDBJ whole genome shotgun (WGS) entry which is preliminary data.</text>
</comment>
<sequence>MNWHSPIPIPPLKGLAVAALCWGLALAQAATLKVIAADRLEIRNENGEELVILTGNPVLMERDEEKIEALRVVYNRAQKRLQLMGKVRYQDKEKRVLEAEELELDTSDNSLEAIEVKVRSGDFDLTGPYCQRVAGQILLRQGFVTSCLRCGQAVPDYGFRAKEVLLLPGDRLIAREVWVVVRGEPVLYLPVIGLFLSERRPRVDLGTDVEGFFFNADLPYVNEFGIGYTLLRYTEARGWGFGFDHYGLGAAYSRYQFLYLPPAPGDPLKRPLFQWSLEYRLQQEEYKYEYKVERKDTDPGRYGITSIDVNLSRDAAGDPDFKFRLKTFLDGYAWDTPYNTDQVLPEFSLLFNEGLRLGGFSVRGAITAGYYVDRLNQDNRSARRLDTNGDGYIGTGRLYVQHAENYTATPWEGASFSLNNFFEGWYYTTRNPPPAGATEGELERLIRWDTSASFTQRLAPFSLSLNFANRSVEGESPLAREARVNTLSRTLGSTVSVQQGWFSSSATLNYNFVDRRFDPFALNLELNPSPVNFGLTYRRDVNAGYPSPQNDITHLDLSARFGLNLSPFRFSANGSYIWASGTQVVERYGDLNLALEYTLPSGTARLTHQRDLNNGQAKFVRFNFSWLGGSDSYLIDENFNFNGVASRTYALDGFVQGKWGPHTLKLEHRILFPDPYVGEAEDKDEGKADLTLSYDYAATLRAVLRTTLIQGLGFDNPQLSLGAGLAEPGREARLEVVFGLPDYDQPYFYLSRLNLLGALEILPGPKAPGEFGLSLQGGLRLERINSGPQVGNFSVGLNQFGPTLVYMGQENERLIFGLYYTQAFTWRDSSGNPLILKPLFVLIYDRCCWAMRLTIDTQAQKASLAFLLGGEAADFLFDRTGIRWPWDK</sequence>
<gene>
    <name evidence="2" type="primary">lptD_2</name>
    <name evidence="2" type="ORF">Mterra_01978</name>
</gene>
<evidence type="ECO:0000313" key="2">
    <source>
        <dbReference type="EMBL" id="RIH84406.1"/>
    </source>
</evidence>
<evidence type="ECO:0000313" key="3">
    <source>
        <dbReference type="Proteomes" id="UP000265715"/>
    </source>
</evidence>
<dbReference type="Gene3D" id="2.60.450.10">
    <property type="entry name" value="Lipopolysaccharide (LPS) transport protein A like domain"/>
    <property type="match status" value="1"/>
</dbReference>
<organism evidence="2 3">
    <name type="scientific">Calidithermus terrae</name>
    <dbReference type="NCBI Taxonomy" id="1408545"/>
    <lineage>
        <taxon>Bacteria</taxon>
        <taxon>Thermotogati</taxon>
        <taxon>Deinococcota</taxon>
        <taxon>Deinococci</taxon>
        <taxon>Thermales</taxon>
        <taxon>Thermaceae</taxon>
        <taxon>Calidithermus</taxon>
    </lineage>
</organism>
<dbReference type="Proteomes" id="UP000265715">
    <property type="component" value="Unassembled WGS sequence"/>
</dbReference>